<reference evidence="2 3" key="1">
    <citation type="journal article" date="2016" name="Nat. Commun.">
        <title>Thousands of microbial genomes shed light on interconnected biogeochemical processes in an aquifer system.</title>
        <authorList>
            <person name="Anantharaman K."/>
            <person name="Brown C.T."/>
            <person name="Hug L.A."/>
            <person name="Sharon I."/>
            <person name="Castelle C.J."/>
            <person name="Probst A.J."/>
            <person name="Thomas B.C."/>
            <person name="Singh A."/>
            <person name="Wilkins M.J."/>
            <person name="Karaoz U."/>
            <person name="Brodie E.L."/>
            <person name="Williams K.H."/>
            <person name="Hubbard S.S."/>
            <person name="Banfield J.F."/>
        </authorList>
    </citation>
    <scope>NUCLEOTIDE SEQUENCE [LARGE SCALE GENOMIC DNA]</scope>
</reference>
<comment type="caution">
    <text evidence="2">The sequence shown here is derived from an EMBL/GenBank/DDBJ whole genome shotgun (WGS) entry which is preliminary data.</text>
</comment>
<evidence type="ECO:0000313" key="2">
    <source>
        <dbReference type="EMBL" id="OGK37966.1"/>
    </source>
</evidence>
<dbReference type="Proteomes" id="UP000176803">
    <property type="component" value="Unassembled WGS sequence"/>
</dbReference>
<protein>
    <submittedName>
        <fullName evidence="2">Uncharacterized protein</fullName>
    </submittedName>
</protein>
<name>A0A1F7I3P9_9BACT</name>
<feature type="transmembrane region" description="Helical" evidence="1">
    <location>
        <begin position="15"/>
        <end position="32"/>
    </location>
</feature>
<proteinExistence type="predicted"/>
<dbReference type="EMBL" id="MGAC01000025">
    <property type="protein sequence ID" value="OGK37966.1"/>
    <property type="molecule type" value="Genomic_DNA"/>
</dbReference>
<accession>A0A1F7I3P9</accession>
<gene>
    <name evidence="2" type="ORF">A3F03_00805</name>
</gene>
<keyword evidence="1" id="KW-1133">Transmembrane helix</keyword>
<evidence type="ECO:0000313" key="3">
    <source>
        <dbReference type="Proteomes" id="UP000176803"/>
    </source>
</evidence>
<keyword evidence="1" id="KW-0812">Transmembrane</keyword>
<feature type="transmembrane region" description="Helical" evidence="1">
    <location>
        <begin position="65"/>
        <end position="94"/>
    </location>
</feature>
<keyword evidence="1" id="KW-0472">Membrane</keyword>
<feature type="transmembrane region" description="Helical" evidence="1">
    <location>
        <begin position="39"/>
        <end position="59"/>
    </location>
</feature>
<organism evidence="2 3">
    <name type="scientific">Candidatus Roizmanbacteria bacterium RIFCSPHIGHO2_12_FULL_41_11</name>
    <dbReference type="NCBI Taxonomy" id="1802052"/>
    <lineage>
        <taxon>Bacteria</taxon>
        <taxon>Candidatus Roizmaniibacteriota</taxon>
    </lineage>
</organism>
<evidence type="ECO:0000256" key="1">
    <source>
        <dbReference type="SAM" id="Phobius"/>
    </source>
</evidence>
<dbReference type="AlphaFoldDB" id="A0A1F7I3P9"/>
<sequence length="100" mass="11554">MQFRLDRFFLDEKDLFVFGYLALVIIVGILKIPIEPLRYGSLVVVLVFLLATRSLVSFVRFNVYFFIILSGLIFSLFLSPYGVAIYLFLAMALYAKTNRI</sequence>